<evidence type="ECO:0000313" key="2">
    <source>
        <dbReference type="Proteomes" id="UP001497680"/>
    </source>
</evidence>
<name>A0ACC0CSD5_9PEZI</name>
<protein>
    <submittedName>
        <fullName evidence="1">Cerato-ulmin</fullName>
    </submittedName>
</protein>
<keyword evidence="2" id="KW-1185">Reference proteome</keyword>
<dbReference type="Proteomes" id="UP001497680">
    <property type="component" value="Unassembled WGS sequence"/>
</dbReference>
<accession>A0ACC0CSD5</accession>
<comment type="caution">
    <text evidence="1">The sequence shown here is derived from an EMBL/GenBank/DDBJ whole genome shotgun (WGS) entry which is preliminary data.</text>
</comment>
<reference evidence="1 2" key="1">
    <citation type="journal article" date="2022" name="New Phytol.">
        <title>Ecological generalism drives hyperdiversity of secondary metabolite gene clusters in xylarialean endophytes.</title>
        <authorList>
            <person name="Franco M.E.E."/>
            <person name="Wisecaver J.H."/>
            <person name="Arnold A.E."/>
            <person name="Ju Y.M."/>
            <person name="Slot J.C."/>
            <person name="Ahrendt S."/>
            <person name="Moore L.P."/>
            <person name="Eastman K.E."/>
            <person name="Scott K."/>
            <person name="Konkel Z."/>
            <person name="Mondo S.J."/>
            <person name="Kuo A."/>
            <person name="Hayes R.D."/>
            <person name="Haridas S."/>
            <person name="Andreopoulos B."/>
            <person name="Riley R."/>
            <person name="LaButti K."/>
            <person name="Pangilinan J."/>
            <person name="Lipzen A."/>
            <person name="Amirebrahimi M."/>
            <person name="Yan J."/>
            <person name="Adam C."/>
            <person name="Keymanesh K."/>
            <person name="Ng V."/>
            <person name="Louie K."/>
            <person name="Northen T."/>
            <person name="Drula E."/>
            <person name="Henrissat B."/>
            <person name="Hsieh H.M."/>
            <person name="Youens-Clark K."/>
            <person name="Lutzoni F."/>
            <person name="Miadlikowska J."/>
            <person name="Eastwood D.C."/>
            <person name="Hamelin R.C."/>
            <person name="Grigoriev I.V."/>
            <person name="U'Ren J.M."/>
        </authorList>
    </citation>
    <scope>NUCLEOTIDE SEQUENCE [LARGE SCALE GENOMIC DNA]</scope>
    <source>
        <strain evidence="1 2">ER1909</strain>
    </source>
</reference>
<dbReference type="EMBL" id="MU394353">
    <property type="protein sequence ID" value="KAI6083401.1"/>
    <property type="molecule type" value="Genomic_DNA"/>
</dbReference>
<gene>
    <name evidence="1" type="ORF">F4821DRAFT_194081</name>
</gene>
<evidence type="ECO:0000313" key="1">
    <source>
        <dbReference type="EMBL" id="KAI6083401.1"/>
    </source>
</evidence>
<organism evidence="1 2">
    <name type="scientific">Hypoxylon rubiginosum</name>
    <dbReference type="NCBI Taxonomy" id="110542"/>
    <lineage>
        <taxon>Eukaryota</taxon>
        <taxon>Fungi</taxon>
        <taxon>Dikarya</taxon>
        <taxon>Ascomycota</taxon>
        <taxon>Pezizomycotina</taxon>
        <taxon>Sordariomycetes</taxon>
        <taxon>Xylariomycetidae</taxon>
        <taxon>Xylariales</taxon>
        <taxon>Hypoxylaceae</taxon>
        <taxon>Hypoxylon</taxon>
    </lineage>
</organism>
<sequence length="102" mass="10326">MQFSTLFVAVMATAVVASPSKRGNYPNGGEGSYDACTGTYPSAQCCATDVLGVADLDCGSPSAVPSSAADFEKICATGGQRARCCLLPVLGQDVLCQTPLGL</sequence>
<proteinExistence type="predicted"/>